<protein>
    <submittedName>
        <fullName evidence="2">Uncharacterized protein</fullName>
    </submittedName>
</protein>
<dbReference type="Proteomes" id="UP001595075">
    <property type="component" value="Unassembled WGS sequence"/>
</dbReference>
<comment type="caution">
    <text evidence="2">The sequence shown here is derived from an EMBL/GenBank/DDBJ whole genome shotgun (WGS) entry which is preliminary data.</text>
</comment>
<keyword evidence="3" id="KW-1185">Reference proteome</keyword>
<dbReference type="EMBL" id="JAZHXI010000012">
    <property type="protein sequence ID" value="KAL2065784.1"/>
    <property type="molecule type" value="Genomic_DNA"/>
</dbReference>
<accession>A0ABR4C770</accession>
<feature type="transmembrane region" description="Helical" evidence="1">
    <location>
        <begin position="12"/>
        <end position="29"/>
    </location>
</feature>
<organism evidence="2 3">
    <name type="scientific">Oculimacula yallundae</name>
    <dbReference type="NCBI Taxonomy" id="86028"/>
    <lineage>
        <taxon>Eukaryota</taxon>
        <taxon>Fungi</taxon>
        <taxon>Dikarya</taxon>
        <taxon>Ascomycota</taxon>
        <taxon>Pezizomycotina</taxon>
        <taxon>Leotiomycetes</taxon>
        <taxon>Helotiales</taxon>
        <taxon>Ploettnerulaceae</taxon>
        <taxon>Oculimacula</taxon>
    </lineage>
</organism>
<evidence type="ECO:0000313" key="2">
    <source>
        <dbReference type="EMBL" id="KAL2065784.1"/>
    </source>
</evidence>
<keyword evidence="1" id="KW-1133">Transmembrane helix</keyword>
<gene>
    <name evidence="2" type="ORF">VTL71DRAFT_3454</name>
</gene>
<proteinExistence type="predicted"/>
<keyword evidence="1" id="KW-0472">Membrane</keyword>
<evidence type="ECO:0000256" key="1">
    <source>
        <dbReference type="SAM" id="Phobius"/>
    </source>
</evidence>
<reference evidence="2 3" key="1">
    <citation type="journal article" date="2024" name="Commun. Biol.">
        <title>Comparative genomic analysis of thermophilic fungi reveals convergent evolutionary adaptations and gene losses.</title>
        <authorList>
            <person name="Steindorff A.S."/>
            <person name="Aguilar-Pontes M.V."/>
            <person name="Robinson A.J."/>
            <person name="Andreopoulos B."/>
            <person name="LaButti K."/>
            <person name="Kuo A."/>
            <person name="Mondo S."/>
            <person name="Riley R."/>
            <person name="Otillar R."/>
            <person name="Haridas S."/>
            <person name="Lipzen A."/>
            <person name="Grimwood J."/>
            <person name="Schmutz J."/>
            <person name="Clum A."/>
            <person name="Reid I.D."/>
            <person name="Moisan M.C."/>
            <person name="Butler G."/>
            <person name="Nguyen T.T.M."/>
            <person name="Dewar K."/>
            <person name="Conant G."/>
            <person name="Drula E."/>
            <person name="Henrissat B."/>
            <person name="Hansel C."/>
            <person name="Singer S."/>
            <person name="Hutchinson M.I."/>
            <person name="de Vries R.P."/>
            <person name="Natvig D.O."/>
            <person name="Powell A.J."/>
            <person name="Tsang A."/>
            <person name="Grigoriev I.V."/>
        </authorList>
    </citation>
    <scope>NUCLEOTIDE SEQUENCE [LARGE SCALE GENOMIC DNA]</scope>
    <source>
        <strain evidence="2 3">CBS 494.80</strain>
    </source>
</reference>
<name>A0ABR4C770_9HELO</name>
<evidence type="ECO:0000313" key="3">
    <source>
        <dbReference type="Proteomes" id="UP001595075"/>
    </source>
</evidence>
<sequence>MPDRLVDTGGTGSISTPFSLWIAFSLRLFDLMDFTMARALRYSYDNSLSVSTVVNIKESKGMPMSSHPHFGASMQHTA</sequence>
<keyword evidence="1" id="KW-0812">Transmembrane</keyword>